<gene>
    <name evidence="2" type="ordered locus">KSE_31980</name>
</gene>
<dbReference type="Pfam" id="PF13349">
    <property type="entry name" value="DUF4097"/>
    <property type="match status" value="1"/>
</dbReference>
<dbReference type="AlphaFoldDB" id="E4NCS7"/>
<dbReference type="PATRIC" id="fig|452652.3.peg.3211"/>
<protein>
    <recommendedName>
        <fullName evidence="1">DUF4097 domain-containing protein</fullName>
    </recommendedName>
</protein>
<keyword evidence="3" id="KW-1185">Reference proteome</keyword>
<name>E4NCS7_KITSK</name>
<organism evidence="2 3">
    <name type="scientific">Kitasatospora setae (strain ATCC 33774 / DSM 43861 / JCM 3304 / KCC A-0304 / NBRC 14216 / KM-6054)</name>
    <name type="common">Streptomyces setae</name>
    <dbReference type="NCBI Taxonomy" id="452652"/>
    <lineage>
        <taxon>Bacteria</taxon>
        <taxon>Bacillati</taxon>
        <taxon>Actinomycetota</taxon>
        <taxon>Actinomycetes</taxon>
        <taxon>Kitasatosporales</taxon>
        <taxon>Streptomycetaceae</taxon>
        <taxon>Kitasatospora</taxon>
    </lineage>
</organism>
<reference evidence="2 3" key="1">
    <citation type="journal article" date="2010" name="DNA Res.">
        <title>Genome sequence of Kitasatospora setae NBRC 14216T: an evolutionary snapshot of the family Streptomycetaceae.</title>
        <authorList>
            <person name="Ichikawa N."/>
            <person name="Oguchi A."/>
            <person name="Ikeda H."/>
            <person name="Ishikawa J."/>
            <person name="Kitani S."/>
            <person name="Watanabe Y."/>
            <person name="Nakamura S."/>
            <person name="Katano Y."/>
            <person name="Kishi E."/>
            <person name="Sasagawa M."/>
            <person name="Ankai A."/>
            <person name="Fukui S."/>
            <person name="Hashimoto Y."/>
            <person name="Kamata S."/>
            <person name="Otoguro M."/>
            <person name="Tanikawa S."/>
            <person name="Nihira T."/>
            <person name="Horinouchi S."/>
            <person name="Ohnishi Y."/>
            <person name="Hayakawa M."/>
            <person name="Kuzuyama T."/>
            <person name="Arisawa A."/>
            <person name="Nomoto F."/>
            <person name="Miura H."/>
            <person name="Takahashi Y."/>
            <person name="Fujita N."/>
        </authorList>
    </citation>
    <scope>NUCLEOTIDE SEQUENCE [LARGE SCALE GENOMIC DNA]</scope>
    <source>
        <strain evidence="3">ATCC 33774 / DSM 43861 / JCM 3304 / KCC A-0304 / NBRC 14216 / KM-6054</strain>
    </source>
</reference>
<dbReference type="EMBL" id="AP010968">
    <property type="protein sequence ID" value="BAJ29008.1"/>
    <property type="molecule type" value="Genomic_DNA"/>
</dbReference>
<dbReference type="InterPro" id="IPR025164">
    <property type="entry name" value="Toastrack_DUF4097"/>
</dbReference>
<evidence type="ECO:0000313" key="2">
    <source>
        <dbReference type="EMBL" id="BAJ29008.1"/>
    </source>
</evidence>
<dbReference type="STRING" id="452652.KSE_31980"/>
<accession>E4NCS7</accession>
<dbReference type="Proteomes" id="UP000007076">
    <property type="component" value="Chromosome"/>
</dbReference>
<evidence type="ECO:0000259" key="1">
    <source>
        <dbReference type="Pfam" id="PF13349"/>
    </source>
</evidence>
<dbReference type="eggNOG" id="COG3595">
    <property type="taxonomic scope" value="Bacteria"/>
</dbReference>
<proteinExistence type="predicted"/>
<dbReference type="KEGG" id="ksk:KSE_31980"/>
<dbReference type="HOGENOM" id="CLU_076844_2_0_11"/>
<evidence type="ECO:0000313" key="3">
    <source>
        <dbReference type="Proteomes" id="UP000007076"/>
    </source>
</evidence>
<feature type="domain" description="DUF4097" evidence="1">
    <location>
        <begin position="98"/>
        <end position="196"/>
    </location>
</feature>
<sequence length="216" mass="22045">MAVVGLLAVGAVGCGPWESEQHRTVSYEVTGPVTELRVDGDTGGIRVTAGDGPAQVVEKRSWREREPQAVHTLADGVLQLTYSCSDCGVDYQVRVPAGTKLRLVTDTGDVRVRDVTGDVEVKVDTGGIDAQGLGGGSVRLRSGTGDVSAGFTAAPTAAEVRSDTGSVGLTVPAGQPYAVDAHTDTGDSRVSVPTQAGAARTLVARTGTGNVRVSTG</sequence>